<evidence type="ECO:0000259" key="4">
    <source>
        <dbReference type="PROSITE" id="PS50853"/>
    </source>
</evidence>
<organism evidence="5 6">
    <name type="scientific">Candidatus Woesebacteria bacterium RIFCSPHIGHO2_01_FULL_40_22</name>
    <dbReference type="NCBI Taxonomy" id="1802499"/>
    <lineage>
        <taxon>Bacteria</taxon>
        <taxon>Candidatus Woeseibacteriota</taxon>
    </lineage>
</organism>
<dbReference type="InterPro" id="IPR012373">
    <property type="entry name" value="Ferrdict_sens_TM"/>
</dbReference>
<dbReference type="InterPro" id="IPR003961">
    <property type="entry name" value="FN3_dom"/>
</dbReference>
<dbReference type="InterPro" id="IPR013783">
    <property type="entry name" value="Ig-like_fold"/>
</dbReference>
<evidence type="ECO:0008006" key="7">
    <source>
        <dbReference type="Google" id="ProtNLM"/>
    </source>
</evidence>
<dbReference type="PROSITE" id="PS50835">
    <property type="entry name" value="IG_LIKE"/>
    <property type="match status" value="1"/>
</dbReference>
<feature type="region of interest" description="Disordered" evidence="1">
    <location>
        <begin position="257"/>
        <end position="294"/>
    </location>
</feature>
<comment type="caution">
    <text evidence="5">The sequence shown here is derived from an EMBL/GenBank/DDBJ whole genome shotgun (WGS) entry which is preliminary data.</text>
</comment>
<sequence>MDDAIPKSPVPAPEPTITTPTPPKKGKKLYIISILVVLLLVLIFLAGIFLGKTFLSQDNQPDGKENSDSVITETKNYKLAGVLVIKEGTVEIENTDGTWKSLDKGQKIIGGDQIRTGAESKAVFEIDDGSSVRFDENTEAQFSALTDSVILITQLQGRVYHRVQPGALVYNVKSLNVLATALGTKFSVTSNAEEESTEIAVFENSVQITAKGEETQSDTAGKGEKATYDNKSEKLATSELSTSEQNENFYEWNKILDEDKEQSSNVTPTTTSVPTPKPTTKPAESGQPASGSLTLSATAGAGKVTLNWTLTGSSPYGFKVVSSRNSDPTYPAREGDQAVFISSDNRSYTWSGLNAGTTYHFRVGIYNSGKIVSYSNDVTATPTQGESTSGNYATSVNLNVESSTTAQAKLTWTISGGSAPKGFKLIYSQNPGPTYPPRNGEDLGRYENRPELRDYPWTGLTSGTTYYFRVGVYDGAGHIVTYSNEVSIVIK</sequence>
<dbReference type="Gene3D" id="2.60.120.1440">
    <property type="match status" value="1"/>
</dbReference>
<dbReference type="PANTHER" id="PTHR30273:SF2">
    <property type="entry name" value="PROTEIN FECR"/>
    <property type="match status" value="1"/>
</dbReference>
<feature type="compositionally biased region" description="Low complexity" evidence="1">
    <location>
        <begin position="266"/>
        <end position="282"/>
    </location>
</feature>
<dbReference type="InterPro" id="IPR007110">
    <property type="entry name" value="Ig-like_dom"/>
</dbReference>
<protein>
    <recommendedName>
        <fullName evidence="7">FecR protein domain-containing protein</fullName>
    </recommendedName>
</protein>
<evidence type="ECO:0000256" key="2">
    <source>
        <dbReference type="SAM" id="Phobius"/>
    </source>
</evidence>
<dbReference type="SUPFAM" id="SSF49265">
    <property type="entry name" value="Fibronectin type III"/>
    <property type="match status" value="1"/>
</dbReference>
<reference evidence="5 6" key="1">
    <citation type="journal article" date="2016" name="Nat. Commun.">
        <title>Thousands of microbial genomes shed light on interconnected biogeochemical processes in an aquifer system.</title>
        <authorList>
            <person name="Anantharaman K."/>
            <person name="Brown C.T."/>
            <person name="Hug L.A."/>
            <person name="Sharon I."/>
            <person name="Castelle C.J."/>
            <person name="Probst A.J."/>
            <person name="Thomas B.C."/>
            <person name="Singh A."/>
            <person name="Wilkins M.J."/>
            <person name="Karaoz U."/>
            <person name="Brodie E.L."/>
            <person name="Williams K.H."/>
            <person name="Hubbard S.S."/>
            <person name="Banfield J.F."/>
        </authorList>
    </citation>
    <scope>NUCLEOTIDE SEQUENCE [LARGE SCALE GENOMIC DNA]</scope>
</reference>
<dbReference type="Proteomes" id="UP000179221">
    <property type="component" value="Unassembled WGS sequence"/>
</dbReference>
<evidence type="ECO:0000259" key="3">
    <source>
        <dbReference type="PROSITE" id="PS50835"/>
    </source>
</evidence>
<evidence type="ECO:0000313" key="6">
    <source>
        <dbReference type="Proteomes" id="UP000179221"/>
    </source>
</evidence>
<feature type="domain" description="Fibronectin type-III" evidence="4">
    <location>
        <begin position="289"/>
        <end position="386"/>
    </location>
</feature>
<feature type="region of interest" description="Disordered" evidence="1">
    <location>
        <begin position="210"/>
        <end position="243"/>
    </location>
</feature>
<evidence type="ECO:0000256" key="1">
    <source>
        <dbReference type="SAM" id="MobiDB-lite"/>
    </source>
</evidence>
<dbReference type="SMART" id="SM00060">
    <property type="entry name" value="FN3"/>
    <property type="match status" value="2"/>
</dbReference>
<dbReference type="GO" id="GO:0016989">
    <property type="term" value="F:sigma factor antagonist activity"/>
    <property type="evidence" value="ECO:0007669"/>
    <property type="project" value="TreeGrafter"/>
</dbReference>
<dbReference type="InterPro" id="IPR006860">
    <property type="entry name" value="FecR"/>
</dbReference>
<feature type="domain" description="Ig-like" evidence="3">
    <location>
        <begin position="268"/>
        <end position="349"/>
    </location>
</feature>
<name>A0A1F7YHA8_9BACT</name>
<feature type="region of interest" description="Disordered" evidence="1">
    <location>
        <begin position="1"/>
        <end position="21"/>
    </location>
</feature>
<accession>A0A1F7YHA8</accession>
<feature type="domain" description="Fibronectin type-III" evidence="4">
    <location>
        <begin position="394"/>
        <end position="491"/>
    </location>
</feature>
<feature type="compositionally biased region" description="Basic and acidic residues" evidence="1">
    <location>
        <begin position="221"/>
        <end position="236"/>
    </location>
</feature>
<keyword evidence="2" id="KW-0812">Transmembrane</keyword>
<proteinExistence type="predicted"/>
<dbReference type="Pfam" id="PF00041">
    <property type="entry name" value="fn3"/>
    <property type="match status" value="1"/>
</dbReference>
<dbReference type="Gene3D" id="2.60.40.10">
    <property type="entry name" value="Immunoglobulins"/>
    <property type="match status" value="2"/>
</dbReference>
<dbReference type="AlphaFoldDB" id="A0A1F7YHA8"/>
<dbReference type="PROSITE" id="PS50853">
    <property type="entry name" value="FN3"/>
    <property type="match status" value="2"/>
</dbReference>
<evidence type="ECO:0000313" key="5">
    <source>
        <dbReference type="EMBL" id="OGM25978.1"/>
    </source>
</evidence>
<dbReference type="PANTHER" id="PTHR30273">
    <property type="entry name" value="PERIPLASMIC SIGNAL SENSOR AND SIGMA FACTOR ACTIVATOR FECR-RELATED"/>
    <property type="match status" value="1"/>
</dbReference>
<keyword evidence="2" id="KW-1133">Transmembrane helix</keyword>
<dbReference type="InterPro" id="IPR036116">
    <property type="entry name" value="FN3_sf"/>
</dbReference>
<feature type="transmembrane region" description="Helical" evidence="2">
    <location>
        <begin position="29"/>
        <end position="50"/>
    </location>
</feature>
<keyword evidence="2" id="KW-0472">Membrane</keyword>
<dbReference type="Pfam" id="PF04773">
    <property type="entry name" value="FecR"/>
    <property type="match status" value="1"/>
</dbReference>
<gene>
    <name evidence="5" type="ORF">A2628_00325</name>
</gene>
<dbReference type="EMBL" id="MGGL01000017">
    <property type="protein sequence ID" value="OGM25978.1"/>
    <property type="molecule type" value="Genomic_DNA"/>
</dbReference>